<dbReference type="PANTHER" id="PTHR46310">
    <property type="entry name" value="AMIDASE 1"/>
    <property type="match status" value="1"/>
</dbReference>
<dbReference type="Pfam" id="PF01425">
    <property type="entry name" value="Amidase"/>
    <property type="match status" value="1"/>
</dbReference>
<proteinExistence type="predicted"/>
<evidence type="ECO:0000259" key="1">
    <source>
        <dbReference type="Pfam" id="PF01425"/>
    </source>
</evidence>
<sequence length="394" mass="42024">MMTIQDTSVYCAQGPQYLGPTGQGILTGYQFVFKDLFDVEGFVTGAGNPTWLTTHLPAVATSPLIERCLSLGAECLGRVQTDELAYSLNGQNCHYGTPVNPAAPHCIPGGSSSGSAVAVARGEVDFSLGTDTGGSVRVPASYCGLFGLRPTLGALSLAHCFELAKSFDTAGVLAANLETLTTVWNGLGAKAADSKPCTHLYLDKQCLSLLSKPRLAAIQQYCLNAQVALVEGDWLAENHIQLAELSDVFRTVQGYEIAQLHGEWLQKHITSLDPAIAERATWALEISAEQYQQGVAKQQQFSRLLMSQLQDNQCFWLLPTTPSGPPPLDMPAAELANYRSYLMGLTSIAGLSGLPQLHIPLAGLAEGPCGFSLLGDKYQETGLLALASMMEKGI</sequence>
<dbReference type="RefSeq" id="WP_306099448.1">
    <property type="nucleotide sequence ID" value="NZ_CP162602.1"/>
</dbReference>
<dbReference type="InterPro" id="IPR020556">
    <property type="entry name" value="Amidase_CS"/>
</dbReference>
<dbReference type="PANTHER" id="PTHR46310:SF7">
    <property type="entry name" value="AMIDASE 1"/>
    <property type="match status" value="1"/>
</dbReference>
<organism evidence="2">
    <name type="scientific">Vibrio sp. HB236076</name>
    <dbReference type="NCBI Taxonomy" id="3232307"/>
    <lineage>
        <taxon>Bacteria</taxon>
        <taxon>Pseudomonadati</taxon>
        <taxon>Pseudomonadota</taxon>
        <taxon>Gammaproteobacteria</taxon>
        <taxon>Vibrionales</taxon>
        <taxon>Vibrionaceae</taxon>
        <taxon>Vibrio</taxon>
    </lineage>
</organism>
<reference evidence="2" key="1">
    <citation type="submission" date="2024-07" db="EMBL/GenBank/DDBJ databases">
        <title>Genome Analysis of a Potential Novel Vibrio Species Secreting pH- and Thermo-stable Alginate Lyase and its Application in Producing Alginate Oligosaccharides.</title>
        <authorList>
            <person name="Huang H."/>
            <person name="Bao K."/>
        </authorList>
    </citation>
    <scope>NUCLEOTIDE SEQUENCE</scope>
    <source>
        <strain evidence="2">HB236076</strain>
        <plasmid evidence="2">p-HB236076</plasmid>
    </source>
</reference>
<evidence type="ECO:0000313" key="2">
    <source>
        <dbReference type="EMBL" id="XDK26543.1"/>
    </source>
</evidence>
<name>A0AB39HL01_9VIBR</name>
<dbReference type="InterPro" id="IPR023631">
    <property type="entry name" value="Amidase_dom"/>
</dbReference>
<dbReference type="SUPFAM" id="SSF75304">
    <property type="entry name" value="Amidase signature (AS) enzymes"/>
    <property type="match status" value="1"/>
</dbReference>
<dbReference type="InterPro" id="IPR036928">
    <property type="entry name" value="AS_sf"/>
</dbReference>
<geneLocation type="plasmid" evidence="2">
    <name>p-HB236076</name>
</geneLocation>
<keyword evidence="2" id="KW-0614">Plasmid</keyword>
<accession>A0AB39HL01</accession>
<dbReference type="EMBL" id="CP162602">
    <property type="protein sequence ID" value="XDK26543.1"/>
    <property type="molecule type" value="Genomic_DNA"/>
</dbReference>
<protein>
    <submittedName>
        <fullName evidence="2">Amidase family protein</fullName>
    </submittedName>
</protein>
<dbReference type="KEGG" id="vih:AB0763_15995"/>
<gene>
    <name evidence="2" type="ORF">AB0763_15995</name>
</gene>
<dbReference type="PROSITE" id="PS00571">
    <property type="entry name" value="AMIDASES"/>
    <property type="match status" value="1"/>
</dbReference>
<dbReference type="Gene3D" id="3.90.1300.10">
    <property type="entry name" value="Amidase signature (AS) domain"/>
    <property type="match status" value="1"/>
</dbReference>
<feature type="domain" description="Amidase" evidence="1">
    <location>
        <begin position="23"/>
        <end position="183"/>
    </location>
</feature>
<dbReference type="AlphaFoldDB" id="A0AB39HL01"/>